<reference evidence="5 6" key="1">
    <citation type="submission" date="2023-05" db="EMBL/GenBank/DDBJ databases">
        <title>B98-5 Cell Line De Novo Hybrid Assembly: An Optical Mapping Approach.</title>
        <authorList>
            <person name="Kananen K."/>
            <person name="Auerbach J.A."/>
            <person name="Kautto E."/>
            <person name="Blachly J.S."/>
        </authorList>
    </citation>
    <scope>NUCLEOTIDE SEQUENCE [LARGE SCALE GENOMIC DNA]</scope>
    <source>
        <strain evidence="5">B95-8</strain>
        <tissue evidence="5">Cell line</tissue>
    </source>
</reference>
<evidence type="ECO:0000313" key="6">
    <source>
        <dbReference type="Proteomes" id="UP001266305"/>
    </source>
</evidence>
<name>A0ABQ9VV82_SAGOE</name>
<dbReference type="Gene3D" id="3.30.500.10">
    <property type="entry name" value="MHC class I-like antigen recognition-like"/>
    <property type="match status" value="1"/>
</dbReference>
<dbReference type="SUPFAM" id="SSF54452">
    <property type="entry name" value="MHC antigen-recognition domain"/>
    <property type="match status" value="1"/>
</dbReference>
<dbReference type="PRINTS" id="PR01638">
    <property type="entry name" value="MHCCLASSI"/>
</dbReference>
<accession>A0ABQ9VV82</accession>
<dbReference type="EMBL" id="JASSZA010000004">
    <property type="protein sequence ID" value="KAK2113299.1"/>
    <property type="molecule type" value="Genomic_DNA"/>
</dbReference>
<evidence type="ECO:0000256" key="1">
    <source>
        <dbReference type="ARBA" id="ARBA00022729"/>
    </source>
</evidence>
<dbReference type="PANTHER" id="PTHR16675">
    <property type="entry name" value="MHC CLASS I-RELATED"/>
    <property type="match status" value="1"/>
</dbReference>
<gene>
    <name evidence="5" type="ORF">P7K49_007565</name>
</gene>
<dbReference type="Pfam" id="PF00129">
    <property type="entry name" value="MHC_I"/>
    <property type="match status" value="1"/>
</dbReference>
<protein>
    <recommendedName>
        <fullName evidence="4">MHC class I-like antigen recognition-like domain-containing protein</fullName>
    </recommendedName>
</protein>
<dbReference type="Proteomes" id="UP001266305">
    <property type="component" value="Unassembled WGS sequence"/>
</dbReference>
<feature type="domain" description="MHC class I-like antigen recognition-like" evidence="4">
    <location>
        <begin position="11"/>
        <end position="92"/>
    </location>
</feature>
<dbReference type="InterPro" id="IPR037055">
    <property type="entry name" value="MHC_I-like_Ag-recog_sf"/>
</dbReference>
<comment type="similarity">
    <text evidence="3">Belongs to the MHC class I family.</text>
</comment>
<evidence type="ECO:0000313" key="5">
    <source>
        <dbReference type="EMBL" id="KAK2113299.1"/>
    </source>
</evidence>
<proteinExistence type="inferred from homology"/>
<organism evidence="5 6">
    <name type="scientific">Saguinus oedipus</name>
    <name type="common">Cotton-top tamarin</name>
    <name type="synonym">Oedipomidas oedipus</name>
    <dbReference type="NCBI Taxonomy" id="9490"/>
    <lineage>
        <taxon>Eukaryota</taxon>
        <taxon>Metazoa</taxon>
        <taxon>Chordata</taxon>
        <taxon>Craniata</taxon>
        <taxon>Vertebrata</taxon>
        <taxon>Euteleostomi</taxon>
        <taxon>Mammalia</taxon>
        <taxon>Eutheria</taxon>
        <taxon>Euarchontoglires</taxon>
        <taxon>Primates</taxon>
        <taxon>Haplorrhini</taxon>
        <taxon>Platyrrhini</taxon>
        <taxon>Cebidae</taxon>
        <taxon>Callitrichinae</taxon>
        <taxon>Saguinus</taxon>
    </lineage>
</organism>
<keyword evidence="6" id="KW-1185">Reference proteome</keyword>
<dbReference type="InterPro" id="IPR001039">
    <property type="entry name" value="MHC_I_a_a1/a2"/>
</dbReference>
<dbReference type="PANTHER" id="PTHR16675:SF270">
    <property type="entry name" value="HLA CLASS I HISTOCOMPATIBILITY ANTIGEN, B ALPHA CHAIN"/>
    <property type="match status" value="1"/>
</dbReference>
<dbReference type="InterPro" id="IPR050208">
    <property type="entry name" value="MHC_class-I_related"/>
</dbReference>
<sequence length="107" mass="12175">MGGADEWVGPGSHTFQKMYGCHLGPDGRHLGPDGRLLRGYNQFPYDSKDYIALKEDLRSWTAAYTEAQITAYLEGRCLESLLRYLENRKETLQRAGTRSRGHLLDLL</sequence>
<keyword evidence="2" id="KW-0325">Glycoprotein</keyword>
<evidence type="ECO:0000256" key="2">
    <source>
        <dbReference type="ARBA" id="ARBA00023180"/>
    </source>
</evidence>
<keyword evidence="1" id="KW-0732">Signal</keyword>
<evidence type="ECO:0000256" key="3">
    <source>
        <dbReference type="RuleBase" id="RU004439"/>
    </source>
</evidence>
<evidence type="ECO:0000259" key="4">
    <source>
        <dbReference type="Pfam" id="PF00129"/>
    </source>
</evidence>
<dbReference type="InterPro" id="IPR011161">
    <property type="entry name" value="MHC_I-like_Ag-recog"/>
</dbReference>
<comment type="caution">
    <text evidence="5">The sequence shown here is derived from an EMBL/GenBank/DDBJ whole genome shotgun (WGS) entry which is preliminary data.</text>
</comment>
<dbReference type="InterPro" id="IPR011162">
    <property type="entry name" value="MHC_I/II-like_Ag-recog"/>
</dbReference>